<evidence type="ECO:0000256" key="1">
    <source>
        <dbReference type="ARBA" id="ARBA00006821"/>
    </source>
</evidence>
<sequence>MLSLCLGSYYVLDPLAGAADAEREYSRILKPLLGCLCTNPELPFCLYLSGEAMDWLNRKHPEFFVLARELLAKKTLELLGGGFFAPFFPFIPPADRLVQLEMLTTVLRQSVGKRPRGAWLPASAWDSALVPVLAASGIEYVLLDRHMLKYSGCSGVDGNYPVTVEENGKTVAVLPLETAAPDAGEDPRAFAAGLLASVGEDACGMLACFFPPDRLADLASGAEPWICRLQNTVRAEKLPLMFETPARVLRAAEKFQCPAVLSDGMAPAEVRNAPEDWPPAAVCKIPVKQNLLHVSPFIPGMYAKMMHVHTLINQIRGDKARKNAALEELCRAQNHRLFVRPAEELPAARACVYRRLLTAEKLSRQKGIFSDSLLSFDYDFDGVRE</sequence>
<comment type="caution">
    <text evidence="4">The sequence shown here is derived from an EMBL/GenBank/DDBJ whole genome shotgun (WGS) entry which is preliminary data.</text>
</comment>
<dbReference type="GO" id="GO:0005975">
    <property type="term" value="P:carbohydrate metabolic process"/>
    <property type="evidence" value="ECO:0007669"/>
    <property type="project" value="InterPro"/>
</dbReference>
<dbReference type="EMBL" id="JADIMS010000092">
    <property type="protein sequence ID" value="MBO8450503.1"/>
    <property type="molecule type" value="Genomic_DNA"/>
</dbReference>
<dbReference type="Gene3D" id="3.20.110.20">
    <property type="match status" value="1"/>
</dbReference>
<dbReference type="Pfam" id="PF03065">
    <property type="entry name" value="Glyco_hydro_57"/>
    <property type="match status" value="1"/>
</dbReference>
<dbReference type="PANTHER" id="PTHR36306">
    <property type="entry name" value="ALPHA-AMYLASE-RELATED-RELATED"/>
    <property type="match status" value="1"/>
</dbReference>
<name>A0A9D9EP56_9SPIR</name>
<dbReference type="GO" id="GO:0003824">
    <property type="term" value="F:catalytic activity"/>
    <property type="evidence" value="ECO:0007669"/>
    <property type="project" value="InterPro"/>
</dbReference>
<dbReference type="Proteomes" id="UP000823616">
    <property type="component" value="Unassembled WGS sequence"/>
</dbReference>
<evidence type="ECO:0000259" key="3">
    <source>
        <dbReference type="Pfam" id="PF03065"/>
    </source>
</evidence>
<dbReference type="InterPro" id="IPR004300">
    <property type="entry name" value="Glyco_hydro_57_N"/>
</dbReference>
<proteinExistence type="inferred from homology"/>
<dbReference type="PANTHER" id="PTHR36306:SF1">
    <property type="entry name" value="ALPHA-AMYLASE-RELATED"/>
    <property type="match status" value="1"/>
</dbReference>
<gene>
    <name evidence="4" type="ORF">IAA96_05290</name>
</gene>
<comment type="similarity">
    <text evidence="1">Belongs to the glycosyl hydrolase 57 family.</text>
</comment>
<dbReference type="InterPro" id="IPR052046">
    <property type="entry name" value="GH57_Enzymes"/>
</dbReference>
<accession>A0A9D9EP56</accession>
<evidence type="ECO:0000313" key="4">
    <source>
        <dbReference type="EMBL" id="MBO8450503.1"/>
    </source>
</evidence>
<reference evidence="4" key="2">
    <citation type="journal article" date="2021" name="PeerJ">
        <title>Extensive microbial diversity within the chicken gut microbiome revealed by metagenomics and culture.</title>
        <authorList>
            <person name="Gilroy R."/>
            <person name="Ravi A."/>
            <person name="Getino M."/>
            <person name="Pursley I."/>
            <person name="Horton D.L."/>
            <person name="Alikhan N.F."/>
            <person name="Baker D."/>
            <person name="Gharbi K."/>
            <person name="Hall N."/>
            <person name="Watson M."/>
            <person name="Adriaenssens E.M."/>
            <person name="Foster-Nyarko E."/>
            <person name="Jarju S."/>
            <person name="Secka A."/>
            <person name="Antonio M."/>
            <person name="Oren A."/>
            <person name="Chaudhuri R.R."/>
            <person name="La Ragione R."/>
            <person name="Hildebrand F."/>
            <person name="Pallen M.J."/>
        </authorList>
    </citation>
    <scope>NUCLEOTIDE SEQUENCE</scope>
    <source>
        <strain evidence="4">B3-4054</strain>
    </source>
</reference>
<reference evidence="4" key="1">
    <citation type="submission" date="2020-10" db="EMBL/GenBank/DDBJ databases">
        <authorList>
            <person name="Gilroy R."/>
        </authorList>
    </citation>
    <scope>NUCLEOTIDE SEQUENCE</scope>
    <source>
        <strain evidence="4">B3-4054</strain>
    </source>
</reference>
<dbReference type="AlphaFoldDB" id="A0A9D9EP56"/>
<dbReference type="SUPFAM" id="SSF88713">
    <property type="entry name" value="Glycoside hydrolase/deacetylase"/>
    <property type="match status" value="1"/>
</dbReference>
<protein>
    <recommendedName>
        <fullName evidence="3">Glycoside hydrolase family 57 N-terminal domain-containing protein</fullName>
    </recommendedName>
</protein>
<dbReference type="InterPro" id="IPR011330">
    <property type="entry name" value="Glyco_hydro/deAcase_b/a-brl"/>
</dbReference>
<feature type="domain" description="Glycoside hydrolase family 57 N-terminal" evidence="3">
    <location>
        <begin position="24"/>
        <end position="175"/>
    </location>
</feature>
<evidence type="ECO:0000313" key="5">
    <source>
        <dbReference type="Proteomes" id="UP000823616"/>
    </source>
</evidence>
<evidence type="ECO:0000256" key="2">
    <source>
        <dbReference type="ARBA" id="ARBA00023277"/>
    </source>
</evidence>
<keyword evidence="2" id="KW-0119">Carbohydrate metabolism</keyword>
<organism evidence="4 5">
    <name type="scientific">Candidatus Avitreponema avistercoris</name>
    <dbReference type="NCBI Taxonomy" id="2840705"/>
    <lineage>
        <taxon>Bacteria</taxon>
        <taxon>Pseudomonadati</taxon>
        <taxon>Spirochaetota</taxon>
        <taxon>Spirochaetia</taxon>
        <taxon>Spirochaetales</taxon>
        <taxon>Candidatus Avitreponema</taxon>
    </lineage>
</organism>
<feature type="non-terminal residue" evidence="4">
    <location>
        <position position="385"/>
    </location>
</feature>